<reference evidence="2 3" key="1">
    <citation type="journal article" date="2017" name="Nature">
        <title>The Apostasia genome and the evolution of orchids.</title>
        <authorList>
            <person name="Zhang G.Q."/>
            <person name="Liu K.W."/>
            <person name="Li Z."/>
            <person name="Lohaus R."/>
            <person name="Hsiao Y.Y."/>
            <person name="Niu S.C."/>
            <person name="Wang J.Y."/>
            <person name="Lin Y.C."/>
            <person name="Xu Q."/>
            <person name="Chen L.J."/>
            <person name="Yoshida K."/>
            <person name="Fujiwara S."/>
            <person name="Wang Z.W."/>
            <person name="Zhang Y.Q."/>
            <person name="Mitsuda N."/>
            <person name="Wang M."/>
            <person name="Liu G.H."/>
            <person name="Pecoraro L."/>
            <person name="Huang H.X."/>
            <person name="Xiao X.J."/>
            <person name="Lin M."/>
            <person name="Wu X.Y."/>
            <person name="Wu W.L."/>
            <person name="Chen Y.Y."/>
            <person name="Chang S.B."/>
            <person name="Sakamoto S."/>
            <person name="Ohme-Takagi M."/>
            <person name="Yagi M."/>
            <person name="Zeng S.J."/>
            <person name="Shen C.Y."/>
            <person name="Yeh C.M."/>
            <person name="Luo Y.B."/>
            <person name="Tsai W.C."/>
            <person name="Van de Peer Y."/>
            <person name="Liu Z.J."/>
        </authorList>
    </citation>
    <scope>NUCLEOTIDE SEQUENCE [LARGE SCALE GENOMIC DNA]</scope>
    <source>
        <strain evidence="3">cv. Shenzhen</strain>
        <tissue evidence="2">Stem</tissue>
    </source>
</reference>
<feature type="compositionally biased region" description="Pro residues" evidence="1">
    <location>
        <begin position="218"/>
        <end position="228"/>
    </location>
</feature>
<dbReference type="AlphaFoldDB" id="A0A2H9ZS42"/>
<protein>
    <submittedName>
        <fullName evidence="2">Uncharacterized protein</fullName>
    </submittedName>
</protein>
<gene>
    <name evidence="2" type="ORF">AXF42_Ash015389</name>
</gene>
<proteinExistence type="predicted"/>
<evidence type="ECO:0000313" key="3">
    <source>
        <dbReference type="Proteomes" id="UP000236161"/>
    </source>
</evidence>
<dbReference type="PANTHER" id="PTHR33356:SF5">
    <property type="entry name" value="TIP41-LIKE PROTEIN"/>
    <property type="match status" value="1"/>
</dbReference>
<name>A0A2H9ZS42_9ASPA</name>
<dbReference type="Proteomes" id="UP000236161">
    <property type="component" value="Unassembled WGS sequence"/>
</dbReference>
<feature type="region of interest" description="Disordered" evidence="1">
    <location>
        <begin position="213"/>
        <end position="234"/>
    </location>
</feature>
<dbReference type="PANTHER" id="PTHR33356">
    <property type="entry name" value="TIP41-LIKE PROTEIN"/>
    <property type="match status" value="1"/>
</dbReference>
<keyword evidence="3" id="KW-1185">Reference proteome</keyword>
<organism evidence="2 3">
    <name type="scientific">Apostasia shenzhenica</name>
    <dbReference type="NCBI Taxonomy" id="1088818"/>
    <lineage>
        <taxon>Eukaryota</taxon>
        <taxon>Viridiplantae</taxon>
        <taxon>Streptophyta</taxon>
        <taxon>Embryophyta</taxon>
        <taxon>Tracheophyta</taxon>
        <taxon>Spermatophyta</taxon>
        <taxon>Magnoliopsida</taxon>
        <taxon>Liliopsida</taxon>
        <taxon>Asparagales</taxon>
        <taxon>Orchidaceae</taxon>
        <taxon>Apostasioideae</taxon>
        <taxon>Apostasia</taxon>
    </lineage>
</organism>
<dbReference type="STRING" id="1088818.A0A2H9ZS42"/>
<accession>A0A2H9ZS42</accession>
<sequence>MAESLNYDDELWLPPELLTDDFFHAGSDERLLPEDQEIRADGYSAGFSRRMPRSFIHSDEELYSMFCKENPKAMAASDLCDDGRWGNRKPAPPTQTGYLDLSRRDAWDLLYSRAETLDQVYAKELHPSFPSPATVNAPKKSCAPPKCSSDGLYPNHSLTQRDLQLAQFYYLKHQQLIKHQLSTAWSSSVRIKGVNATAAMSYEKNMGCGPPEFAASPAFPPSHPPAHGPQPGSGLRAVFLKTRKESSGTGVFLPRHAGSADEPRKKQACSTVLLPARVIQALNLNLDELSINPRIPSHDMVSARNQKGNIHRQMQATGDTRLPPEWTY</sequence>
<evidence type="ECO:0000256" key="1">
    <source>
        <dbReference type="SAM" id="MobiDB-lite"/>
    </source>
</evidence>
<evidence type="ECO:0000313" key="2">
    <source>
        <dbReference type="EMBL" id="PKA46098.1"/>
    </source>
</evidence>
<dbReference type="EMBL" id="KZ454427">
    <property type="protein sequence ID" value="PKA46098.1"/>
    <property type="molecule type" value="Genomic_DNA"/>
</dbReference>
<dbReference type="OrthoDB" id="747893at2759"/>